<sequence>LLFFCAKIGARGETLRMRYTVRSCLQLYKGSRLIWLVLRIGEWT</sequence>
<accession>A0A0N4WBX6</accession>
<dbReference type="WBParaSite" id="HPLM_0000797501-mRNA-1">
    <property type="protein sequence ID" value="HPLM_0000797501-mRNA-1"/>
    <property type="gene ID" value="HPLM_0000797501"/>
</dbReference>
<organism evidence="1">
    <name type="scientific">Haemonchus placei</name>
    <name type="common">Barber's pole worm</name>
    <dbReference type="NCBI Taxonomy" id="6290"/>
    <lineage>
        <taxon>Eukaryota</taxon>
        <taxon>Metazoa</taxon>
        <taxon>Ecdysozoa</taxon>
        <taxon>Nematoda</taxon>
        <taxon>Chromadorea</taxon>
        <taxon>Rhabditida</taxon>
        <taxon>Rhabditina</taxon>
        <taxon>Rhabditomorpha</taxon>
        <taxon>Strongyloidea</taxon>
        <taxon>Trichostrongylidae</taxon>
        <taxon>Haemonchus</taxon>
    </lineage>
</organism>
<proteinExistence type="predicted"/>
<evidence type="ECO:0000313" key="1">
    <source>
        <dbReference type="WBParaSite" id="HPLM_0000797501-mRNA-1"/>
    </source>
</evidence>
<dbReference type="AlphaFoldDB" id="A0A0N4WBX6"/>
<protein>
    <submittedName>
        <fullName evidence="1">Glycosyltransferase family 2 protein</fullName>
    </submittedName>
</protein>
<reference evidence="1" key="1">
    <citation type="submission" date="2017-02" db="UniProtKB">
        <authorList>
            <consortium name="WormBaseParasite"/>
        </authorList>
    </citation>
    <scope>IDENTIFICATION</scope>
</reference>
<name>A0A0N4WBX6_HAEPC</name>